<dbReference type="PROSITE" id="PS00394">
    <property type="entry name" value="DNA_PHOTOLYASES_1_1"/>
    <property type="match status" value="1"/>
</dbReference>
<dbReference type="PANTHER" id="PTHR11455:SF9">
    <property type="entry name" value="CRYPTOCHROME CIRCADIAN CLOCK 5 ISOFORM X1"/>
    <property type="match status" value="1"/>
</dbReference>
<evidence type="ECO:0000256" key="1">
    <source>
        <dbReference type="ARBA" id="ARBA00005862"/>
    </source>
</evidence>
<organism evidence="9 10">
    <name type="scientific">Chondrus crispus</name>
    <name type="common">Carrageen Irish moss</name>
    <name type="synonym">Polymorpha crispa</name>
    <dbReference type="NCBI Taxonomy" id="2769"/>
    <lineage>
        <taxon>Eukaryota</taxon>
        <taxon>Rhodophyta</taxon>
        <taxon>Florideophyceae</taxon>
        <taxon>Rhodymeniophycidae</taxon>
        <taxon>Gigartinales</taxon>
        <taxon>Gigartinaceae</taxon>
        <taxon>Chondrus</taxon>
    </lineage>
</organism>
<feature type="binding site" evidence="5">
    <location>
        <position position="406"/>
    </location>
    <ligand>
        <name>FAD</name>
        <dbReference type="ChEBI" id="CHEBI:57692"/>
    </ligand>
</feature>
<evidence type="ECO:0000256" key="4">
    <source>
        <dbReference type="ARBA" id="ARBA00022991"/>
    </source>
</evidence>
<dbReference type="Gene3D" id="1.25.40.80">
    <property type="match status" value="1"/>
</dbReference>
<dbReference type="Gene3D" id="1.10.579.10">
    <property type="entry name" value="DNA Cyclobutane Dipyrimidine Photolyase, subunit A, domain 3"/>
    <property type="match status" value="1"/>
</dbReference>
<dbReference type="STRING" id="2769.R7Q9J2"/>
<feature type="domain" description="Photolyase/cryptochrome alpha/beta" evidence="8">
    <location>
        <begin position="38"/>
        <end position="210"/>
    </location>
</feature>
<feature type="site" description="Electron transfer via tryptophanyl radical" evidence="6">
    <location>
        <position position="518"/>
    </location>
</feature>
<feature type="compositionally biased region" description="Polar residues" evidence="7">
    <location>
        <begin position="856"/>
        <end position="866"/>
    </location>
</feature>
<reference evidence="10" key="1">
    <citation type="journal article" date="2013" name="Proc. Natl. Acad. Sci. U.S.A.">
        <title>Genome structure and metabolic features in the red seaweed Chondrus crispus shed light on evolution of the Archaeplastida.</title>
        <authorList>
            <person name="Collen J."/>
            <person name="Porcel B."/>
            <person name="Carre W."/>
            <person name="Ball S.G."/>
            <person name="Chaparro C."/>
            <person name="Tonon T."/>
            <person name="Barbeyron T."/>
            <person name="Michel G."/>
            <person name="Noel B."/>
            <person name="Valentin K."/>
            <person name="Elias M."/>
            <person name="Artiguenave F."/>
            <person name="Arun A."/>
            <person name="Aury J.M."/>
            <person name="Barbosa-Neto J.F."/>
            <person name="Bothwell J.H."/>
            <person name="Bouget F.Y."/>
            <person name="Brillet L."/>
            <person name="Cabello-Hurtado F."/>
            <person name="Capella-Gutierrez S."/>
            <person name="Charrier B."/>
            <person name="Cladiere L."/>
            <person name="Cock J.M."/>
            <person name="Coelho S.M."/>
            <person name="Colleoni C."/>
            <person name="Czjzek M."/>
            <person name="Da Silva C."/>
            <person name="Delage L."/>
            <person name="Denoeud F."/>
            <person name="Deschamps P."/>
            <person name="Dittami S.M."/>
            <person name="Gabaldon T."/>
            <person name="Gachon C.M."/>
            <person name="Groisillier A."/>
            <person name="Herve C."/>
            <person name="Jabbari K."/>
            <person name="Katinka M."/>
            <person name="Kloareg B."/>
            <person name="Kowalczyk N."/>
            <person name="Labadie K."/>
            <person name="Leblanc C."/>
            <person name="Lopez P.J."/>
            <person name="McLachlan D.H."/>
            <person name="Meslet-Cladiere L."/>
            <person name="Moustafa A."/>
            <person name="Nehr Z."/>
            <person name="Nyvall Collen P."/>
            <person name="Panaud O."/>
            <person name="Partensky F."/>
            <person name="Poulain J."/>
            <person name="Rensing S.A."/>
            <person name="Rousvoal S."/>
            <person name="Samson G."/>
            <person name="Symeonidi A."/>
            <person name="Weissenbach J."/>
            <person name="Zambounis A."/>
            <person name="Wincker P."/>
            <person name="Boyen C."/>
        </authorList>
    </citation>
    <scope>NUCLEOTIDE SEQUENCE [LARGE SCALE GENOMIC DNA]</scope>
    <source>
        <strain evidence="10">cv. Stackhouse</strain>
    </source>
</reference>
<dbReference type="KEGG" id="ccp:CHC_T00010174001"/>
<dbReference type="Pfam" id="PF03441">
    <property type="entry name" value="FAD_binding_7"/>
    <property type="match status" value="1"/>
</dbReference>
<dbReference type="GeneID" id="17322741"/>
<gene>
    <name evidence="9" type="ORF">CHC_T00010174001</name>
</gene>
<proteinExistence type="inferred from homology"/>
<evidence type="ECO:0000313" key="10">
    <source>
        <dbReference type="Proteomes" id="UP000012073"/>
    </source>
</evidence>
<keyword evidence="3 5" id="KW-0274">FAD</keyword>
<dbReference type="GO" id="GO:0006139">
    <property type="term" value="P:nucleobase-containing compound metabolic process"/>
    <property type="evidence" value="ECO:0007669"/>
    <property type="project" value="UniProtKB-ARBA"/>
</dbReference>
<feature type="region of interest" description="Disordered" evidence="7">
    <location>
        <begin position="958"/>
        <end position="1019"/>
    </location>
</feature>
<keyword evidence="10" id="KW-1185">Reference proteome</keyword>
<dbReference type="GO" id="GO:0003677">
    <property type="term" value="F:DNA binding"/>
    <property type="evidence" value="ECO:0007669"/>
    <property type="project" value="TreeGrafter"/>
</dbReference>
<evidence type="ECO:0000256" key="6">
    <source>
        <dbReference type="PIRSR" id="PIRSR602081-2"/>
    </source>
</evidence>
<feature type="site" description="Electron transfer via tryptophanyl radical" evidence="6">
    <location>
        <position position="440"/>
    </location>
</feature>
<dbReference type="EMBL" id="HG001722">
    <property type="protein sequence ID" value="CDF35207.1"/>
    <property type="molecule type" value="Genomic_DNA"/>
</dbReference>
<feature type="binding site" evidence="5">
    <location>
        <begin position="508"/>
        <end position="510"/>
    </location>
    <ligand>
        <name>FAD</name>
        <dbReference type="ChEBI" id="CHEBI:57692"/>
    </ligand>
</feature>
<dbReference type="GO" id="GO:0006950">
    <property type="term" value="P:response to stress"/>
    <property type="evidence" value="ECO:0007669"/>
    <property type="project" value="UniProtKB-ARBA"/>
</dbReference>
<evidence type="ECO:0000256" key="5">
    <source>
        <dbReference type="PIRSR" id="PIRSR602081-1"/>
    </source>
</evidence>
<dbReference type="InterPro" id="IPR036155">
    <property type="entry name" value="Crypto/Photolyase_N_sf"/>
</dbReference>
<evidence type="ECO:0000256" key="3">
    <source>
        <dbReference type="ARBA" id="ARBA00022827"/>
    </source>
</evidence>
<feature type="compositionally biased region" description="Polar residues" evidence="7">
    <location>
        <begin position="799"/>
        <end position="810"/>
    </location>
</feature>
<feature type="region of interest" description="Disordered" evidence="7">
    <location>
        <begin position="843"/>
        <end position="866"/>
    </location>
</feature>
<dbReference type="PROSITE" id="PS51645">
    <property type="entry name" value="PHR_CRY_ALPHA_BETA"/>
    <property type="match status" value="1"/>
</dbReference>
<comment type="cofactor">
    <cofactor evidence="5">
        <name>FAD</name>
        <dbReference type="ChEBI" id="CHEBI:57692"/>
    </cofactor>
    <text evidence="5">Binds 1 FAD per subunit.</text>
</comment>
<feature type="region of interest" description="Disordered" evidence="7">
    <location>
        <begin position="795"/>
        <end position="820"/>
    </location>
</feature>
<dbReference type="PRINTS" id="PR00147">
    <property type="entry name" value="DNAPHOTLYASE"/>
</dbReference>
<dbReference type="Gramene" id="CDF35207">
    <property type="protein sequence ID" value="CDF35207"/>
    <property type="gene ID" value="CHC_T00010174001"/>
</dbReference>
<evidence type="ECO:0000259" key="8">
    <source>
        <dbReference type="PROSITE" id="PS51645"/>
    </source>
</evidence>
<comment type="similarity">
    <text evidence="1">Belongs to the DNA photolyase class-1 family.</text>
</comment>
<feature type="region of interest" description="Disordered" evidence="7">
    <location>
        <begin position="93"/>
        <end position="115"/>
    </location>
</feature>
<evidence type="ECO:0000313" key="9">
    <source>
        <dbReference type="EMBL" id="CDF35207.1"/>
    </source>
</evidence>
<keyword evidence="9" id="KW-0456">Lyase</keyword>
<dbReference type="SUPFAM" id="SSF48173">
    <property type="entry name" value="Cryptochrome/photolyase FAD-binding domain"/>
    <property type="match status" value="1"/>
</dbReference>
<accession>R7Q9J2</accession>
<keyword evidence="2 5" id="KW-0285">Flavoprotein</keyword>
<dbReference type="Pfam" id="PF00875">
    <property type="entry name" value="DNA_photolyase"/>
    <property type="match status" value="1"/>
</dbReference>
<dbReference type="InterPro" id="IPR014729">
    <property type="entry name" value="Rossmann-like_a/b/a_fold"/>
</dbReference>
<feature type="site" description="Electron transfer via tryptophanyl radical" evidence="6">
    <location>
        <position position="495"/>
    </location>
</feature>
<dbReference type="GO" id="GO:0071949">
    <property type="term" value="F:FAD binding"/>
    <property type="evidence" value="ECO:0007669"/>
    <property type="project" value="TreeGrafter"/>
</dbReference>
<feature type="binding site" evidence="5">
    <location>
        <begin position="363"/>
        <end position="367"/>
    </location>
    <ligand>
        <name>FAD</name>
        <dbReference type="ChEBI" id="CHEBI:57692"/>
    </ligand>
</feature>
<sequence>MPDPAAVRRILGDSTSKSACPAFPRQAAPPPPPLHDGPTVVWFRGHDLRIHDHTALEAAVSANKPVVALYILERGAETDGVSSYMRRLGTVSASSSHLDASQPPSRSQPPSPLSPNGGFAIGRVQRWYLHHSLRVLRDQLETLGITLILRRVDCAEDTAPIVSEVARALGAARVFWNKRYKPRAYPVEDAVRSELTAMDVVYHDFFSETLLPPNYTGQSRYDDFQTYTRFWIDTMREHPPPRPRPPLDRSQVNSLPLHQIQALLMMCSPHSAVEGSSTTYFSSDQPMPGPFSPVRTPLGHITDLELLQGLSVEGDDSPGDVSAIGCVAAERAIAAFLKDDRFARFSSAPARRDGMVTGKDLATSRLSPHVRFGEISPRALFYAVVDAGAQAKVKGNSRGLEASRTFLKNMSLREFGYYMLGRYPHAACKPIMPEFEVFPWVYDNDGMIAKAWETGNTGFPIVDAAMRQLLREGWIHNRMRFLAASFFCKYLLLPWPVGAAHMVRTLVDGDEACNSLGWQWTAGCNSDSFPFSTLVNPMSLHTQSTKVAAAYVRKYVPELAGLPDSLVFTPWKVTAEESRLYKFGLLPLDEYRTINPHWDQASSSARRICNLYLYPNRIVNGPEARTRARHAMEVMRRIFSAQRQCRTIIVDQTSVPGGKLRVTERQMLTIESSKLIEDAIFLDHSEDELSTVTGYNPVGEKNLGRNARVAGNDMVSLMQPPRKKQRVEGGQALNPNLKITCGEVTDVMSTSRTGSTISRGEVDLLLSSSGVTEKRTKRRPRHPNAEVLVAEERLGDGSSYGSQNMSSGTMKKTRPSPEGTPLAADGRVSVQALLTPTVLDPTKTVTSRRQFPPQSPTSFPNLQNSPNVSHFAGTTAYQPHGMRAPDAHPHVSHSVSPSMHAPSQGRIYQSFQNPLSDVAVEHVQKAVSPRINEPSIPTYNPIMDRPAQQFRPAPVQHVRRNGDSHATPIHQDAVNTRHEVQQSETSSRRRAHTIGVGSASNFHRGQLKERSPYQPPSFDNTRVPAAPIYQQGVAGMPVMANHYPGNHPHKAQMVLPFRAAGPVPVAPLGPQTSALHSQDGSRGYFHTVPPHLNTQPAGPMIFYPGLPQYIDMRVPQMMHPMVTSHPGALSMGYPGQNGNGLGAGSTNSRGVDHIGNQRNLAGVDRGVQSGPKNPMEREEIARRMAAMNYYDDAYGGKHWEQWQAIALHLLDQYEFSEDTNRHTTKAYVRLCVLKDELRDANPAGPRVTVNHCKEVFRILQLPVTGEWDRRGHGGVRGPYCYGCVKRSGVQSSKK</sequence>
<dbReference type="Gene3D" id="3.40.50.620">
    <property type="entry name" value="HUPs"/>
    <property type="match status" value="1"/>
</dbReference>
<dbReference type="OrthoDB" id="435881at2759"/>
<dbReference type="PANTHER" id="PTHR11455">
    <property type="entry name" value="CRYPTOCHROME"/>
    <property type="match status" value="1"/>
</dbReference>
<dbReference type="GO" id="GO:0003904">
    <property type="term" value="F:deoxyribodipyrimidine photo-lyase activity"/>
    <property type="evidence" value="ECO:0007669"/>
    <property type="project" value="TreeGrafter"/>
</dbReference>
<dbReference type="RefSeq" id="XP_005715026.1">
    <property type="nucleotide sequence ID" value="XM_005714969.1"/>
</dbReference>
<protein>
    <submittedName>
        <fullName evidence="9">Deoxyribodipyrimidine photolyase</fullName>
    </submittedName>
</protein>
<evidence type="ECO:0000256" key="7">
    <source>
        <dbReference type="SAM" id="MobiDB-lite"/>
    </source>
</evidence>
<feature type="region of interest" description="Disordered" evidence="7">
    <location>
        <begin position="1"/>
        <end position="34"/>
    </location>
</feature>
<dbReference type="InterPro" id="IPR018394">
    <property type="entry name" value="DNA_photolyase_1_CS_C"/>
</dbReference>
<dbReference type="InterPro" id="IPR036134">
    <property type="entry name" value="Crypto/Photolyase_FAD-like_sf"/>
</dbReference>
<dbReference type="InterPro" id="IPR002081">
    <property type="entry name" value="Cryptochrome/DNA_photolyase_1"/>
</dbReference>
<dbReference type="Proteomes" id="UP000012073">
    <property type="component" value="Unassembled WGS sequence"/>
</dbReference>
<dbReference type="InterPro" id="IPR005101">
    <property type="entry name" value="Cryptochr/Photolyase_FAD-bd"/>
</dbReference>
<evidence type="ECO:0000256" key="2">
    <source>
        <dbReference type="ARBA" id="ARBA00022630"/>
    </source>
</evidence>
<keyword evidence="4" id="KW-0157">Chromophore</keyword>
<dbReference type="InterPro" id="IPR006050">
    <property type="entry name" value="DNA_photolyase_N"/>
</dbReference>
<name>R7Q9J2_CHOCR</name>
<dbReference type="SUPFAM" id="SSF52425">
    <property type="entry name" value="Cryptochrome/photolyase, N-terminal domain"/>
    <property type="match status" value="1"/>
</dbReference>